<dbReference type="GO" id="GO:0016757">
    <property type="term" value="F:glycosyltransferase activity"/>
    <property type="evidence" value="ECO:0007669"/>
    <property type="project" value="UniProtKB-KW"/>
</dbReference>
<dbReference type="InterPro" id="IPR001173">
    <property type="entry name" value="Glyco_trans_2-like"/>
</dbReference>
<feature type="domain" description="Glycosyltransferase 2-like" evidence="1">
    <location>
        <begin position="5"/>
        <end position="138"/>
    </location>
</feature>
<organism evidence="2 3">
    <name type="scientific">Chryseobacterium edaphi</name>
    <dbReference type="NCBI Taxonomy" id="2976532"/>
    <lineage>
        <taxon>Bacteria</taxon>
        <taxon>Pseudomonadati</taxon>
        <taxon>Bacteroidota</taxon>
        <taxon>Flavobacteriia</taxon>
        <taxon>Flavobacteriales</taxon>
        <taxon>Weeksellaceae</taxon>
        <taxon>Chryseobacterium group</taxon>
        <taxon>Chryseobacterium</taxon>
    </lineage>
</organism>
<dbReference type="EMBL" id="JAOTEM010000002">
    <property type="protein sequence ID" value="MCU7617834.1"/>
    <property type="molecule type" value="Genomic_DNA"/>
</dbReference>
<comment type="caution">
    <text evidence="2">The sequence shown here is derived from an EMBL/GenBank/DDBJ whole genome shotgun (WGS) entry which is preliminary data.</text>
</comment>
<evidence type="ECO:0000313" key="2">
    <source>
        <dbReference type="EMBL" id="MCU7617834.1"/>
    </source>
</evidence>
<dbReference type="PANTHER" id="PTHR22916">
    <property type="entry name" value="GLYCOSYLTRANSFERASE"/>
    <property type="match status" value="1"/>
</dbReference>
<dbReference type="InterPro" id="IPR029044">
    <property type="entry name" value="Nucleotide-diphossugar_trans"/>
</dbReference>
<proteinExistence type="predicted"/>
<keyword evidence="2" id="KW-0328">Glycosyltransferase</keyword>
<reference evidence="3" key="1">
    <citation type="submission" date="2023-07" db="EMBL/GenBank/DDBJ databases">
        <title>Chryseobacterium sp. strain PBS4-4 Genome sequencing and assembly.</title>
        <authorList>
            <person name="Jung Y."/>
        </authorList>
    </citation>
    <scope>NUCLEOTIDE SEQUENCE [LARGE SCALE GENOMIC DNA]</scope>
    <source>
        <strain evidence="3">PBS4-4</strain>
    </source>
</reference>
<dbReference type="RefSeq" id="WP_263003273.1">
    <property type="nucleotide sequence ID" value="NZ_JAOTEM010000002.1"/>
</dbReference>
<accession>A0ABT2W790</accession>
<keyword evidence="2" id="KW-0808">Transferase</keyword>
<evidence type="ECO:0000313" key="3">
    <source>
        <dbReference type="Proteomes" id="UP001208649"/>
    </source>
</evidence>
<dbReference type="SUPFAM" id="SSF53448">
    <property type="entry name" value="Nucleotide-diphospho-sugar transferases"/>
    <property type="match status" value="1"/>
</dbReference>
<dbReference type="Proteomes" id="UP001208649">
    <property type="component" value="Unassembled WGS sequence"/>
</dbReference>
<dbReference type="EC" id="2.4.-.-" evidence="2"/>
<name>A0ABT2W790_9FLAO</name>
<dbReference type="Gene3D" id="3.90.550.10">
    <property type="entry name" value="Spore Coat Polysaccharide Biosynthesis Protein SpsA, Chain A"/>
    <property type="match status" value="1"/>
</dbReference>
<protein>
    <submittedName>
        <fullName evidence="2">Glycosyltransferase</fullName>
        <ecNumber evidence="2">2.4.-.-</ecNumber>
    </submittedName>
</protein>
<gene>
    <name evidence="2" type="ORF">NZ698_11545</name>
</gene>
<dbReference type="Pfam" id="PF00535">
    <property type="entry name" value="Glycos_transf_2"/>
    <property type="match status" value="1"/>
</dbReference>
<keyword evidence="3" id="KW-1185">Reference proteome</keyword>
<sequence>MNKVSIIVLTYNQENFIEKNLQSIFMQQANFTIELIICDDCSKDKTVLIIEEYIKHKPSHIEIKFSSHQRNLGSTPNFYFALHQCTGKYLAFCEGDDYWTDANKLQIQYDFLEGNEDYSMCFHQAKNISPNPLINNTIFAEIEDRDYSAVEIFQHWIVHTTTVFMKVNVLKNKAAQELFNHPELLYFDTFLYMACSLNGKIHGSSKTMSAYLRHEEGISNGINYKRDLKHNHLDEIIAETYGGKVREHANWQVFSRSRIAFLNLLKQRKYRLAFRHLMWIIKKKNNLKIYLKKNYL</sequence>
<evidence type="ECO:0000259" key="1">
    <source>
        <dbReference type="Pfam" id="PF00535"/>
    </source>
</evidence>
<dbReference type="PANTHER" id="PTHR22916:SF3">
    <property type="entry name" value="UDP-GLCNAC:BETAGAL BETA-1,3-N-ACETYLGLUCOSAMINYLTRANSFERASE-LIKE PROTEIN 1"/>
    <property type="match status" value="1"/>
</dbReference>